<keyword evidence="6" id="KW-0255">Endonuclease</keyword>
<dbReference type="Pfam" id="PF17917">
    <property type="entry name" value="RT_RNaseH"/>
    <property type="match status" value="1"/>
</dbReference>
<evidence type="ECO:0000256" key="8">
    <source>
        <dbReference type="ARBA" id="ARBA00022918"/>
    </source>
</evidence>
<dbReference type="InterPro" id="IPR054722">
    <property type="entry name" value="PolX-like_BBD"/>
</dbReference>
<evidence type="ECO:0000256" key="6">
    <source>
        <dbReference type="ARBA" id="ARBA00022759"/>
    </source>
</evidence>
<dbReference type="SUPFAM" id="SSF53098">
    <property type="entry name" value="Ribonuclease H-like"/>
    <property type="match status" value="2"/>
</dbReference>
<protein>
    <submittedName>
        <fullName evidence="12">Ribonuclease H-like domain-containing protein</fullName>
    </submittedName>
</protein>
<evidence type="ECO:0000256" key="9">
    <source>
        <dbReference type="SAM" id="Coils"/>
    </source>
</evidence>
<keyword evidence="7" id="KW-0378">Hydrolase</keyword>
<keyword evidence="8" id="KW-0695">RNA-directed DNA polymerase</keyword>
<feature type="region of interest" description="Disordered" evidence="10">
    <location>
        <begin position="543"/>
        <end position="565"/>
    </location>
</feature>
<keyword evidence="1" id="KW-0645">Protease</keyword>
<feature type="region of interest" description="Disordered" evidence="10">
    <location>
        <begin position="1278"/>
        <end position="1297"/>
    </location>
</feature>
<sequence length="1470" mass="166455">MQKEKVIAYASHQIKIHGKNYTTYDLELGAVVFALKMWRHYLYSTKCVVFTDHKTLKHILDQKELNMRQRLWLELLSDYDFRALVMTIGLNLPVQILNAQVEARKEENYGTEDLCGMIKKLEPRADGTLCLKNRSWIPCFGDLRALIMHESHKSKYSIHYGLDKMYQDLKKLYWRHGVPVLIISDRDGRFTSQFWQSLQKALGYVESIAMERSDMFQQTGKAEPSILDEPLAIPLDEIQIDDKLHFIEEPVQIMDREVKRLKQSHIPIVKVHWNSRRGPEFTWESKDQMQKEYPHLFANLNYDTEREKHNKAKLEIRGYEIALESLESRIIGHEKNELAWGEKYEFQNYELKCREIKINNLNLELEKAVKERDELKDKIAKWEESTKNLDEILKSQLSARDKTGLGYSTQLNELSSNHETDSENSFSVFDGRSSDEDSTPANDRSSKTEGYKAVPPLITGNFLTLRADISFARLDEYVIRNKIIESQTSKLINETSGTTSQTNDANIVKPKSASESFVSNLNKVRVIIENWYLDDEEEVSEVQTVRPETQTVKTRDDKSGQTSKKQGIGFSKVKACFVCKSTDHLIKDYNFHDKRRVLTRTGFVSTARSSISTARPVCTARPSINTARPVSTAMPCINTARPVSAASPSISIARPVYASRPIYPRMDNGNPEILLQDHAVVDSGCSSHMTGNKAYLSDYEDFNGGFVAFGSDPKGGKITGKGKIKTANLDFDDVYFVDELKFNLFSVSEMRDKKNSVLFTESKCLILSPSFKLLDESQVVLRAPRKDDVYSLDLKNIVPSGGITCLYANATADESKLWHRRLGHVNFKNINKLVKGHLVRGLPSKVFVNDHTYVACKKGKQHKASCKAKLDRIIRKPLELLHMDLFGPVSIESINKKRYCLVVTDDFSRFSWVFFLATKDETSEILCNLIIGLEKQLNHNVKIIRCDNGTEFKNHAMNEFCAKKGIKREFSVARTPQQNGVAERKNRTLIEAARTMLADSLLPIPFWAEAVNTACYVLNRVLVTKPQNKTPYELLIGKSPSISFMRPFGCPLTILNTLDSLGKFDGKSDEGYLLGYSTSSKAFRVYNKRTKRVEENLHINFLEDQPNVAGTGPNWMFDLDFLTNSMNYIPVSVENQVNVDAGTQDSYVAGSSGKDKGPTQEYILLPLQPHRTRIPVKDVVQDAQEQPSENASPDKGIQVSEDVFDKEGQHQMPEDEQVWQDELEMMVTQELVANAMNDESRQAFEEEKRRIASQKKAAQATSTNQLSTDRPFVSTDRSFVSTDRSNTPNVSAASTSTGANADESSFVYLGGKIPIDASTLPNADLPIDPNMPDLEDASDTLPNDGIFNGAYDDEDVGAVADFNNMDATIIVSPIPILRIHKDHPKDQILGDPKSNHKDHQNCLLACFLSQEEPKNISQALQDESWVEAMQEELLQFKLQKVWILVDLPSGKRQLAQSGSSRIKGMREVLL</sequence>
<dbReference type="InterPro" id="IPR041373">
    <property type="entry name" value="RT_RNaseH"/>
</dbReference>
<feature type="region of interest" description="Disordered" evidence="10">
    <location>
        <begin position="1241"/>
        <end position="1273"/>
    </location>
</feature>
<gene>
    <name evidence="12" type="ORF">Tco_0771552</name>
</gene>
<keyword evidence="2" id="KW-0808">Transferase</keyword>
<accession>A0ABQ4ZHA9</accession>
<dbReference type="Pfam" id="PF00665">
    <property type="entry name" value="rve"/>
    <property type="match status" value="1"/>
</dbReference>
<organism evidence="12 13">
    <name type="scientific">Tanacetum coccineum</name>
    <dbReference type="NCBI Taxonomy" id="301880"/>
    <lineage>
        <taxon>Eukaryota</taxon>
        <taxon>Viridiplantae</taxon>
        <taxon>Streptophyta</taxon>
        <taxon>Embryophyta</taxon>
        <taxon>Tracheophyta</taxon>
        <taxon>Spermatophyta</taxon>
        <taxon>Magnoliopsida</taxon>
        <taxon>eudicotyledons</taxon>
        <taxon>Gunneridae</taxon>
        <taxon>Pentapetalae</taxon>
        <taxon>asterids</taxon>
        <taxon>campanulids</taxon>
        <taxon>Asterales</taxon>
        <taxon>Asteraceae</taxon>
        <taxon>Asteroideae</taxon>
        <taxon>Anthemideae</taxon>
        <taxon>Anthemidinae</taxon>
        <taxon>Tanacetum</taxon>
    </lineage>
</organism>
<dbReference type="Proteomes" id="UP001151760">
    <property type="component" value="Unassembled WGS sequence"/>
</dbReference>
<evidence type="ECO:0000313" key="12">
    <source>
        <dbReference type="EMBL" id="GJS88916.1"/>
    </source>
</evidence>
<feature type="domain" description="Integrase catalytic" evidence="11">
    <location>
        <begin position="873"/>
        <end position="1039"/>
    </location>
</feature>
<dbReference type="Pfam" id="PF25597">
    <property type="entry name" value="SH3_retrovirus"/>
    <property type="match status" value="1"/>
</dbReference>
<dbReference type="InterPro" id="IPR025724">
    <property type="entry name" value="GAG-pre-integrase_dom"/>
</dbReference>
<keyword evidence="13" id="KW-1185">Reference proteome</keyword>
<dbReference type="PANTHER" id="PTHR42648">
    <property type="entry name" value="TRANSPOSASE, PUTATIVE-RELATED"/>
    <property type="match status" value="1"/>
</dbReference>
<dbReference type="InterPro" id="IPR012337">
    <property type="entry name" value="RNaseH-like_sf"/>
</dbReference>
<dbReference type="InterPro" id="IPR001584">
    <property type="entry name" value="Integrase_cat-core"/>
</dbReference>
<feature type="compositionally biased region" description="Polar residues" evidence="10">
    <location>
        <begin position="543"/>
        <end position="552"/>
    </location>
</feature>
<evidence type="ECO:0000259" key="11">
    <source>
        <dbReference type="PROSITE" id="PS50994"/>
    </source>
</evidence>
<evidence type="ECO:0000256" key="4">
    <source>
        <dbReference type="ARBA" id="ARBA00022722"/>
    </source>
</evidence>
<dbReference type="Pfam" id="PF13976">
    <property type="entry name" value="gag_pre-integrs"/>
    <property type="match status" value="1"/>
</dbReference>
<evidence type="ECO:0000256" key="1">
    <source>
        <dbReference type="ARBA" id="ARBA00022670"/>
    </source>
</evidence>
<evidence type="ECO:0000313" key="13">
    <source>
        <dbReference type="Proteomes" id="UP001151760"/>
    </source>
</evidence>
<comment type="caution">
    <text evidence="12">The sequence shown here is derived from an EMBL/GenBank/DDBJ whole genome shotgun (WGS) entry which is preliminary data.</text>
</comment>
<evidence type="ECO:0000256" key="2">
    <source>
        <dbReference type="ARBA" id="ARBA00022679"/>
    </source>
</evidence>
<dbReference type="CDD" id="cd09274">
    <property type="entry name" value="RNase_HI_RT_Ty3"/>
    <property type="match status" value="1"/>
</dbReference>
<evidence type="ECO:0000256" key="5">
    <source>
        <dbReference type="ARBA" id="ARBA00022750"/>
    </source>
</evidence>
<reference evidence="12" key="2">
    <citation type="submission" date="2022-01" db="EMBL/GenBank/DDBJ databases">
        <authorList>
            <person name="Yamashiro T."/>
            <person name="Shiraishi A."/>
            <person name="Satake H."/>
            <person name="Nakayama K."/>
        </authorList>
    </citation>
    <scope>NUCLEOTIDE SEQUENCE</scope>
</reference>
<dbReference type="PROSITE" id="PS50994">
    <property type="entry name" value="INTEGRASE"/>
    <property type="match status" value="1"/>
</dbReference>
<keyword evidence="4" id="KW-0540">Nuclease</keyword>
<dbReference type="InterPro" id="IPR057670">
    <property type="entry name" value="SH3_retrovirus"/>
</dbReference>
<dbReference type="Gene3D" id="3.30.420.10">
    <property type="entry name" value="Ribonuclease H-like superfamily/Ribonuclease H"/>
    <property type="match status" value="1"/>
</dbReference>
<dbReference type="SUPFAM" id="SSF56672">
    <property type="entry name" value="DNA/RNA polymerases"/>
    <property type="match status" value="1"/>
</dbReference>
<feature type="coiled-coil region" evidence="9">
    <location>
        <begin position="309"/>
        <end position="392"/>
    </location>
</feature>
<keyword evidence="3" id="KW-0548">Nucleotidyltransferase</keyword>
<reference evidence="12" key="1">
    <citation type="journal article" date="2022" name="Int. J. Mol. Sci.">
        <title>Draft Genome of Tanacetum Coccineum: Genomic Comparison of Closely Related Tanacetum-Family Plants.</title>
        <authorList>
            <person name="Yamashiro T."/>
            <person name="Shiraishi A."/>
            <person name="Nakayama K."/>
            <person name="Satake H."/>
        </authorList>
    </citation>
    <scope>NUCLEOTIDE SEQUENCE</scope>
</reference>
<evidence type="ECO:0000256" key="7">
    <source>
        <dbReference type="ARBA" id="ARBA00022801"/>
    </source>
</evidence>
<feature type="compositionally biased region" description="Polar residues" evidence="10">
    <location>
        <begin position="1259"/>
        <end position="1268"/>
    </location>
</feature>
<name>A0ABQ4ZHA9_9ASTR</name>
<dbReference type="InterPro" id="IPR043502">
    <property type="entry name" value="DNA/RNA_pol_sf"/>
</dbReference>
<keyword evidence="9" id="KW-0175">Coiled coil</keyword>
<keyword evidence="5" id="KW-0064">Aspartyl protease</keyword>
<dbReference type="InterPro" id="IPR039537">
    <property type="entry name" value="Retrotran_Ty1/copia-like"/>
</dbReference>
<dbReference type="PANTHER" id="PTHR42648:SF32">
    <property type="entry name" value="RIBONUCLEASE H-LIKE DOMAIN, GAG-PRE-INTEGRASE DOMAIN PROTEIN-RELATED"/>
    <property type="match status" value="1"/>
</dbReference>
<dbReference type="EMBL" id="BQNB010011310">
    <property type="protein sequence ID" value="GJS88916.1"/>
    <property type="molecule type" value="Genomic_DNA"/>
</dbReference>
<evidence type="ECO:0000256" key="3">
    <source>
        <dbReference type="ARBA" id="ARBA00022695"/>
    </source>
</evidence>
<dbReference type="Pfam" id="PF22936">
    <property type="entry name" value="Pol_BBD"/>
    <property type="match status" value="1"/>
</dbReference>
<feature type="region of interest" description="Disordered" evidence="10">
    <location>
        <begin position="413"/>
        <end position="452"/>
    </location>
</feature>
<dbReference type="InterPro" id="IPR036397">
    <property type="entry name" value="RNaseH_sf"/>
</dbReference>
<proteinExistence type="predicted"/>
<feature type="compositionally biased region" description="Basic and acidic residues" evidence="10">
    <location>
        <begin position="1241"/>
        <end position="1250"/>
    </location>
</feature>
<evidence type="ECO:0000256" key="10">
    <source>
        <dbReference type="SAM" id="MobiDB-lite"/>
    </source>
</evidence>